<protein>
    <submittedName>
        <fullName evidence="5">Pyruvate ferredoxin oxidoreductase subunit alpha</fullName>
    </submittedName>
</protein>
<feature type="domain" description="Pyruvate:ferredoxin oxidoreductase core" evidence="4">
    <location>
        <begin position="263"/>
        <end position="367"/>
    </location>
</feature>
<dbReference type="Gene3D" id="3.40.50.920">
    <property type="match status" value="1"/>
</dbReference>
<dbReference type="GO" id="GO:0006979">
    <property type="term" value="P:response to oxidative stress"/>
    <property type="evidence" value="ECO:0007669"/>
    <property type="project" value="TreeGrafter"/>
</dbReference>
<organism evidence="5 6">
    <name type="scientific">Pusillibacter faecalis</name>
    <dbReference type="NCBI Taxonomy" id="2714358"/>
    <lineage>
        <taxon>Bacteria</taxon>
        <taxon>Bacillati</taxon>
        <taxon>Bacillota</taxon>
        <taxon>Clostridia</taxon>
        <taxon>Eubacteriales</taxon>
        <taxon>Oscillospiraceae</taxon>
        <taxon>Pusillibacter</taxon>
    </lineage>
</organism>
<dbReference type="GO" id="GO:0019752">
    <property type="term" value="P:carboxylic acid metabolic process"/>
    <property type="evidence" value="ECO:0007669"/>
    <property type="project" value="UniProtKB-ARBA"/>
</dbReference>
<evidence type="ECO:0000313" key="5">
    <source>
        <dbReference type="EMBL" id="BCK84254.1"/>
    </source>
</evidence>
<accession>A0A810Q8F4</accession>
<feature type="domain" description="Pyruvate flavodoxin/ferredoxin oxidoreductase pyrimidine binding" evidence="3">
    <location>
        <begin position="16"/>
        <end position="238"/>
    </location>
</feature>
<dbReference type="FunFam" id="3.40.50.920:FF:000010">
    <property type="entry name" value="Pyruvate ferredoxin oxidoreductase, alpha subunit"/>
    <property type="match status" value="1"/>
</dbReference>
<dbReference type="Proteomes" id="UP000679848">
    <property type="component" value="Chromosome"/>
</dbReference>
<evidence type="ECO:0000259" key="3">
    <source>
        <dbReference type="Pfam" id="PF01855"/>
    </source>
</evidence>
<sequence length="396" mass="43681">MATVKVINGNMAAAIGAKLCRPDIIAAYPITPQTPIVEYLADFVTGGELHSTVSEVESELSAMSVVTGASLAGSRVFTASASQGLSLMYEPYFRASTLRLPVVMAVANREMISPQTLWGGPQDSLTVRDAGWLQVYVEDNQEILDTMIMAYRMAEDKNVLLPVNVCFDGFYLSHMSERVEIPEQEQVDAFLPTYHPEHILLDPLKPMAVDPLTTGALLTEYRMKHMMAQQNALKLFEKLDKEYGKKFGRSYGGAVEAYRCEDADYILVTMGSMVGVAKDRVDEARRNGIKIGLLKLRMIRPFPAEQVATVLAGRKAYGVIDRNVSFGWNTGITYEEVCAAMYRANSFVPNIAFIAGLGGEDVTGKHIDCAIKMIVEQAGKTECHPTIWLNRKDMGI</sequence>
<reference evidence="5" key="1">
    <citation type="submission" date="2020-09" db="EMBL/GenBank/DDBJ databases">
        <title>New species isolated from human feces.</title>
        <authorList>
            <person name="Kitahara M."/>
            <person name="Shigeno Y."/>
            <person name="Shime M."/>
            <person name="Matsumoto Y."/>
            <person name="Nakamura S."/>
            <person name="Motooka D."/>
            <person name="Fukuoka S."/>
            <person name="Nishikawa H."/>
            <person name="Benno Y."/>
        </authorList>
    </citation>
    <scope>NUCLEOTIDE SEQUENCE</scope>
    <source>
        <strain evidence="5">MM59</strain>
    </source>
</reference>
<gene>
    <name evidence="5" type="ORF">MM59RIKEN_15730</name>
</gene>
<dbReference type="InterPro" id="IPR002880">
    <property type="entry name" value="Pyrv_Fd/Flavodoxin_OxRdtase_N"/>
</dbReference>
<dbReference type="RefSeq" id="WP_213543060.1">
    <property type="nucleotide sequence ID" value="NZ_AP023420.1"/>
</dbReference>
<dbReference type="Pfam" id="PF01855">
    <property type="entry name" value="POR_N"/>
    <property type="match status" value="1"/>
</dbReference>
<evidence type="ECO:0000256" key="1">
    <source>
        <dbReference type="ARBA" id="ARBA00009032"/>
    </source>
</evidence>
<dbReference type="GO" id="GO:0016903">
    <property type="term" value="F:oxidoreductase activity, acting on the aldehyde or oxo group of donors"/>
    <property type="evidence" value="ECO:0007669"/>
    <property type="project" value="UniProtKB-ARBA"/>
</dbReference>
<dbReference type="AlphaFoldDB" id="A0A810Q8F4"/>
<dbReference type="PANTHER" id="PTHR32154">
    <property type="entry name" value="PYRUVATE-FLAVODOXIN OXIDOREDUCTASE-RELATED"/>
    <property type="match status" value="1"/>
</dbReference>
<dbReference type="KEGG" id="pfaa:MM59RIKEN_15730"/>
<dbReference type="EMBL" id="AP023420">
    <property type="protein sequence ID" value="BCK84254.1"/>
    <property type="molecule type" value="Genomic_DNA"/>
</dbReference>
<dbReference type="FunFam" id="3.40.50.970:FF:000012">
    <property type="entry name" value="Pyruvate:ferredoxin (Flavodoxin) oxidoreductase"/>
    <property type="match status" value="1"/>
</dbReference>
<dbReference type="InterPro" id="IPR033412">
    <property type="entry name" value="PFOR_II"/>
</dbReference>
<keyword evidence="6" id="KW-1185">Reference proteome</keyword>
<dbReference type="CDD" id="cd07034">
    <property type="entry name" value="TPP_PYR_PFOR_IOR-alpha_like"/>
    <property type="match status" value="1"/>
</dbReference>
<dbReference type="InterPro" id="IPR009014">
    <property type="entry name" value="Transketo_C/PFOR_II"/>
</dbReference>
<evidence type="ECO:0000259" key="4">
    <source>
        <dbReference type="Pfam" id="PF17147"/>
    </source>
</evidence>
<dbReference type="SUPFAM" id="SSF52518">
    <property type="entry name" value="Thiamin diphosphate-binding fold (THDP-binding)"/>
    <property type="match status" value="1"/>
</dbReference>
<keyword evidence="5" id="KW-0670">Pyruvate</keyword>
<name>A0A810Q8F4_9FIRM</name>
<keyword evidence="2" id="KW-0560">Oxidoreductase</keyword>
<dbReference type="Gene3D" id="3.40.50.970">
    <property type="match status" value="1"/>
</dbReference>
<dbReference type="SUPFAM" id="SSF52922">
    <property type="entry name" value="TK C-terminal domain-like"/>
    <property type="match status" value="1"/>
</dbReference>
<proteinExistence type="inferred from homology"/>
<dbReference type="PANTHER" id="PTHR32154:SF0">
    <property type="entry name" value="PYRUVATE-FLAVODOXIN OXIDOREDUCTASE-RELATED"/>
    <property type="match status" value="1"/>
</dbReference>
<comment type="similarity">
    <text evidence="1">Belongs to the pyruvate:ferredoxin/flavodoxin oxidoreductase family.</text>
</comment>
<evidence type="ECO:0000256" key="2">
    <source>
        <dbReference type="ARBA" id="ARBA00023002"/>
    </source>
</evidence>
<evidence type="ECO:0000313" key="6">
    <source>
        <dbReference type="Proteomes" id="UP000679848"/>
    </source>
</evidence>
<dbReference type="Pfam" id="PF17147">
    <property type="entry name" value="PFOR_II"/>
    <property type="match status" value="1"/>
</dbReference>
<dbReference type="InterPro" id="IPR029061">
    <property type="entry name" value="THDP-binding"/>
</dbReference>
<dbReference type="InterPro" id="IPR050722">
    <property type="entry name" value="Pyruvate:ferred/Flavod_OxRd"/>
</dbReference>